<comment type="similarity">
    <text evidence="15">Belongs to the BABAM2 family.</text>
</comment>
<reference evidence="18" key="2">
    <citation type="submission" date="2021-03" db="UniProtKB">
        <authorList>
            <consortium name="EnsemblPlants"/>
        </authorList>
    </citation>
    <scope>IDENTIFICATION</scope>
</reference>
<reference evidence="18" key="1">
    <citation type="journal article" date="2017" name="Nature">
        <title>The genome of Chenopodium quinoa.</title>
        <authorList>
            <person name="Jarvis D.E."/>
            <person name="Ho Y.S."/>
            <person name="Lightfoot D.J."/>
            <person name="Schmoeckel S.M."/>
            <person name="Li B."/>
            <person name="Borm T.J.A."/>
            <person name="Ohyanagi H."/>
            <person name="Mineta K."/>
            <person name="Michell C.T."/>
            <person name="Saber N."/>
            <person name="Kharbatia N.M."/>
            <person name="Rupper R.R."/>
            <person name="Sharp A.R."/>
            <person name="Dally N."/>
            <person name="Boughton B.A."/>
            <person name="Woo Y.H."/>
            <person name="Gao G."/>
            <person name="Schijlen E.G.W.M."/>
            <person name="Guo X."/>
            <person name="Momin A.A."/>
            <person name="Negrao S."/>
            <person name="Al-Babili S."/>
            <person name="Gehring C."/>
            <person name="Roessner U."/>
            <person name="Jung C."/>
            <person name="Murphy K."/>
            <person name="Arold S.T."/>
            <person name="Gojobori T."/>
            <person name="van der Linden C.G."/>
            <person name="van Loo E.N."/>
            <person name="Jellen E.N."/>
            <person name="Maughan P.J."/>
            <person name="Tester M."/>
        </authorList>
    </citation>
    <scope>NUCLEOTIDE SEQUENCE [LARGE SCALE GENOMIC DNA]</scope>
    <source>
        <strain evidence="18">cv. PI 614886</strain>
    </source>
</reference>
<keyword evidence="13" id="KW-0539">Nucleus</keyword>
<evidence type="ECO:0000256" key="6">
    <source>
        <dbReference type="ARBA" id="ARBA00022703"/>
    </source>
</evidence>
<dbReference type="EnsemblPlants" id="AUR62033899-RA">
    <property type="protein sequence ID" value="AUR62033899-RA:cds"/>
    <property type="gene ID" value="AUR62033899"/>
</dbReference>
<organism evidence="18 19">
    <name type="scientific">Chenopodium quinoa</name>
    <name type="common">Quinoa</name>
    <dbReference type="NCBI Taxonomy" id="63459"/>
    <lineage>
        <taxon>Eukaryota</taxon>
        <taxon>Viridiplantae</taxon>
        <taxon>Streptophyta</taxon>
        <taxon>Embryophyta</taxon>
        <taxon>Tracheophyta</taxon>
        <taxon>Spermatophyta</taxon>
        <taxon>Magnoliopsida</taxon>
        <taxon>eudicotyledons</taxon>
        <taxon>Gunneridae</taxon>
        <taxon>Pentapetalae</taxon>
        <taxon>Caryophyllales</taxon>
        <taxon>Chenopodiaceae</taxon>
        <taxon>Chenopodioideae</taxon>
        <taxon>Atripliceae</taxon>
        <taxon>Chenopodium</taxon>
    </lineage>
</organism>
<dbReference type="PANTHER" id="PTHR15189:SF7">
    <property type="entry name" value="BRISC AND BRCA1-A COMPLEX MEMBER 2"/>
    <property type="match status" value="1"/>
</dbReference>
<keyword evidence="7" id="KW-0677">Repeat</keyword>
<evidence type="ECO:0000313" key="18">
    <source>
        <dbReference type="EnsemblPlants" id="AUR62033899-RA:cds"/>
    </source>
</evidence>
<evidence type="ECO:0000256" key="2">
    <source>
        <dbReference type="ARBA" id="ARBA00004496"/>
    </source>
</evidence>
<dbReference type="Gramene" id="AUR62033899-RA">
    <property type="protein sequence ID" value="AUR62033899-RA:cds"/>
    <property type="gene ID" value="AUR62033899"/>
</dbReference>
<dbReference type="OrthoDB" id="538811at2759"/>
<dbReference type="PANTHER" id="PTHR15189">
    <property type="entry name" value="BRISC AND BRCA1-A COMPLEX MEMBER 2"/>
    <property type="match status" value="1"/>
</dbReference>
<dbReference type="AlphaFoldDB" id="A0A803MRJ8"/>
<gene>
    <name evidence="18" type="primary">LOC110686433</name>
</gene>
<dbReference type="KEGG" id="cqi:110686433"/>
<keyword evidence="4" id="KW-0963">Cytoplasm</keyword>
<accession>A0A803MRJ8</accession>
<dbReference type="GO" id="GO:0005737">
    <property type="term" value="C:cytoplasm"/>
    <property type="evidence" value="ECO:0007669"/>
    <property type="project" value="UniProtKB-SubCell"/>
</dbReference>
<dbReference type="OMA" id="AGSTWRH"/>
<evidence type="ECO:0000256" key="16">
    <source>
        <dbReference type="ARBA" id="ARBA00032491"/>
    </source>
</evidence>
<dbReference type="GeneID" id="110686433"/>
<dbReference type="GO" id="GO:0051301">
    <property type="term" value="P:cell division"/>
    <property type="evidence" value="ECO:0007669"/>
    <property type="project" value="UniProtKB-KW"/>
</dbReference>
<dbReference type="GO" id="GO:0070552">
    <property type="term" value="C:BRISC complex"/>
    <property type="evidence" value="ECO:0007669"/>
    <property type="project" value="InterPro"/>
</dbReference>
<evidence type="ECO:0000256" key="7">
    <source>
        <dbReference type="ARBA" id="ARBA00022737"/>
    </source>
</evidence>
<evidence type="ECO:0000256" key="15">
    <source>
        <dbReference type="ARBA" id="ARBA00025766"/>
    </source>
</evidence>
<sequence length="374" mass="42677">MAVDGVPPIIAAQLNHLLSHSPFSIKVDQMWPGSKKNAWNDRFTLLIPFCLDFIKWDIIYNVESPLAPPDVIFGAEDDKFLPFVLSCDPSKSPMHNLSNWNSKDPSRLLSLILQLRELYSAYQWKRVGGVDDDRVKFEISTMLSREGIEMSLSSGVEKPEEVKFAVPLLDTSINNMVPACPWRQLQKIYLQVIYPIGRKYQSAPSAPRLKLVSTLELKSLFSVEDIKLPTWLNGMCMAEYLPALEETLQMQILEAVSLIGVRRHFIETLSTVFGRPLEADPIFCREATFLVANGVFTFLVHIFIPIHFPKQKPTLILQSSQHFNTQGVPVRSPVMSEYPWSPRWELSEMASRIFDFVVEESSNFKKICNDALQR</sequence>
<keyword evidence="5" id="KW-0132">Cell division</keyword>
<dbReference type="Pfam" id="PF06113">
    <property type="entry name" value="BRE"/>
    <property type="match status" value="1"/>
</dbReference>
<keyword evidence="9" id="KW-0498">Mitosis</keyword>
<evidence type="ECO:0000256" key="1">
    <source>
        <dbReference type="ARBA" id="ARBA00004123"/>
    </source>
</evidence>
<evidence type="ECO:0000256" key="11">
    <source>
        <dbReference type="ARBA" id="ARBA00022853"/>
    </source>
</evidence>
<dbReference type="Proteomes" id="UP000596660">
    <property type="component" value="Unplaced"/>
</dbReference>
<dbReference type="GO" id="GO:0006325">
    <property type="term" value="P:chromatin organization"/>
    <property type="evidence" value="ECO:0007669"/>
    <property type="project" value="UniProtKB-KW"/>
</dbReference>
<keyword evidence="8" id="KW-0227">DNA damage</keyword>
<evidence type="ECO:0000256" key="9">
    <source>
        <dbReference type="ARBA" id="ARBA00022776"/>
    </source>
</evidence>
<comment type="subcellular location">
    <subcellularLocation>
        <location evidence="2">Cytoplasm</location>
    </subcellularLocation>
    <subcellularLocation>
        <location evidence="1">Nucleus</location>
    </subcellularLocation>
</comment>
<evidence type="ECO:0000256" key="14">
    <source>
        <dbReference type="ARBA" id="ARBA00023306"/>
    </source>
</evidence>
<name>A0A803MRJ8_CHEQI</name>
<dbReference type="RefSeq" id="XP_021718745.1">
    <property type="nucleotide sequence ID" value="XM_021863053.1"/>
</dbReference>
<dbReference type="InterPro" id="IPR010358">
    <property type="entry name" value="BRE"/>
</dbReference>
<evidence type="ECO:0000256" key="5">
    <source>
        <dbReference type="ARBA" id="ARBA00022618"/>
    </source>
</evidence>
<evidence type="ECO:0000256" key="10">
    <source>
        <dbReference type="ARBA" id="ARBA00022786"/>
    </source>
</evidence>
<evidence type="ECO:0000256" key="17">
    <source>
        <dbReference type="ARBA" id="ARBA00032630"/>
    </source>
</evidence>
<keyword evidence="12" id="KW-0234">DNA repair</keyword>
<evidence type="ECO:0000256" key="13">
    <source>
        <dbReference type="ARBA" id="ARBA00023242"/>
    </source>
</evidence>
<keyword evidence="14" id="KW-0131">Cell cycle</keyword>
<keyword evidence="11" id="KW-0156">Chromatin regulator</keyword>
<evidence type="ECO:0000256" key="3">
    <source>
        <dbReference type="ARBA" id="ARBA00019438"/>
    </source>
</evidence>
<evidence type="ECO:0000256" key="4">
    <source>
        <dbReference type="ARBA" id="ARBA00022490"/>
    </source>
</evidence>
<keyword evidence="10" id="KW-0833">Ubl conjugation pathway</keyword>
<proteinExistence type="inferred from homology"/>
<dbReference type="RefSeq" id="XP_021718746.1">
    <property type="nucleotide sequence ID" value="XM_021863054.1"/>
</dbReference>
<keyword evidence="6" id="KW-0053">Apoptosis</keyword>
<dbReference type="GO" id="GO:0006302">
    <property type="term" value="P:double-strand break repair"/>
    <property type="evidence" value="ECO:0007669"/>
    <property type="project" value="TreeGrafter"/>
</dbReference>
<evidence type="ECO:0000256" key="8">
    <source>
        <dbReference type="ARBA" id="ARBA00022763"/>
    </source>
</evidence>
<evidence type="ECO:0000313" key="19">
    <source>
        <dbReference type="Proteomes" id="UP000596660"/>
    </source>
</evidence>
<evidence type="ECO:0000256" key="12">
    <source>
        <dbReference type="ARBA" id="ARBA00023204"/>
    </source>
</evidence>
<protein>
    <recommendedName>
        <fullName evidence="3">BRISC and BRCA1-A complex member 2</fullName>
    </recommendedName>
    <alternativeName>
        <fullName evidence="16">BRCA1-A complex subunit BRE</fullName>
    </alternativeName>
    <alternativeName>
        <fullName evidence="17">BRCA1/BRCA2-containing complex subunit 45</fullName>
    </alternativeName>
</protein>
<keyword evidence="19" id="KW-1185">Reference proteome</keyword>
<dbReference type="RefSeq" id="XP_021718744.1">
    <property type="nucleotide sequence ID" value="XM_021863052.1"/>
</dbReference>